<evidence type="ECO:0000313" key="19">
    <source>
        <dbReference type="EMBL" id="MFC7747032.1"/>
    </source>
</evidence>
<keyword evidence="4" id="KW-0328">Glycosyltransferase</keyword>
<evidence type="ECO:0000256" key="15">
    <source>
        <dbReference type="ARBA" id="ARBA00049902"/>
    </source>
</evidence>
<evidence type="ECO:0000256" key="4">
    <source>
        <dbReference type="ARBA" id="ARBA00022676"/>
    </source>
</evidence>
<organism evidence="19 20">
    <name type="scientific">Lentibacillus kimchii</name>
    <dbReference type="NCBI Taxonomy" id="1542911"/>
    <lineage>
        <taxon>Bacteria</taxon>
        <taxon>Bacillati</taxon>
        <taxon>Bacillota</taxon>
        <taxon>Bacilli</taxon>
        <taxon>Bacillales</taxon>
        <taxon>Bacillaceae</taxon>
        <taxon>Lentibacillus</taxon>
    </lineage>
</organism>
<keyword evidence="7" id="KW-0378">Hydrolase</keyword>
<evidence type="ECO:0000259" key="18">
    <source>
        <dbReference type="Pfam" id="PF00912"/>
    </source>
</evidence>
<dbReference type="EMBL" id="JBHTGR010000012">
    <property type="protein sequence ID" value="MFC7747032.1"/>
    <property type="molecule type" value="Genomic_DNA"/>
</dbReference>
<keyword evidence="3" id="KW-0645">Protease</keyword>
<keyword evidence="5" id="KW-0808">Transferase</keyword>
<keyword evidence="10 16" id="KW-1133">Transmembrane helix</keyword>
<keyword evidence="13" id="KW-0961">Cell wall biogenesis/degradation</keyword>
<evidence type="ECO:0000256" key="12">
    <source>
        <dbReference type="ARBA" id="ARBA00023268"/>
    </source>
</evidence>
<evidence type="ECO:0000313" key="20">
    <source>
        <dbReference type="Proteomes" id="UP001596620"/>
    </source>
</evidence>
<keyword evidence="2" id="KW-0121">Carboxypeptidase</keyword>
<keyword evidence="11 16" id="KW-0472">Membrane</keyword>
<evidence type="ECO:0000256" key="10">
    <source>
        <dbReference type="ARBA" id="ARBA00022989"/>
    </source>
</evidence>
<keyword evidence="9" id="KW-0573">Peptidoglycan synthesis</keyword>
<protein>
    <submittedName>
        <fullName evidence="19">Transglycosylase domain-containing protein</fullName>
    </submittedName>
</protein>
<dbReference type="SUPFAM" id="SSF56601">
    <property type="entry name" value="beta-lactamase/transpeptidase-like"/>
    <property type="match status" value="1"/>
</dbReference>
<dbReference type="Gene3D" id="3.90.1310.40">
    <property type="match status" value="1"/>
</dbReference>
<accession>A0ABW2UXI2</accession>
<dbReference type="Proteomes" id="UP001596620">
    <property type="component" value="Unassembled WGS sequence"/>
</dbReference>
<feature type="domain" description="Glycosyl transferase family 51" evidence="18">
    <location>
        <begin position="109"/>
        <end position="298"/>
    </location>
</feature>
<proteinExistence type="predicted"/>
<dbReference type="InterPro" id="IPR050396">
    <property type="entry name" value="Glycosyltr_51/Transpeptidase"/>
</dbReference>
<evidence type="ECO:0000256" key="9">
    <source>
        <dbReference type="ARBA" id="ARBA00022984"/>
    </source>
</evidence>
<keyword evidence="12" id="KW-0511">Multifunctional enzyme</keyword>
<keyword evidence="6 16" id="KW-0812">Transmembrane</keyword>
<dbReference type="PANTHER" id="PTHR32282:SF32">
    <property type="entry name" value="PENICILLIN-BINDING PROTEIN 2A"/>
    <property type="match status" value="1"/>
</dbReference>
<name>A0ABW2UXI2_9BACI</name>
<evidence type="ECO:0000256" key="11">
    <source>
        <dbReference type="ARBA" id="ARBA00023136"/>
    </source>
</evidence>
<evidence type="ECO:0000256" key="1">
    <source>
        <dbReference type="ARBA" id="ARBA00022475"/>
    </source>
</evidence>
<feature type="transmembrane region" description="Helical" evidence="16">
    <location>
        <begin position="51"/>
        <end position="76"/>
    </location>
</feature>
<evidence type="ECO:0000256" key="7">
    <source>
        <dbReference type="ARBA" id="ARBA00022801"/>
    </source>
</evidence>
<dbReference type="Gene3D" id="2.60.40.10">
    <property type="entry name" value="Immunoglobulins"/>
    <property type="match status" value="1"/>
</dbReference>
<evidence type="ECO:0000256" key="14">
    <source>
        <dbReference type="ARBA" id="ARBA00034000"/>
    </source>
</evidence>
<evidence type="ECO:0000256" key="3">
    <source>
        <dbReference type="ARBA" id="ARBA00022670"/>
    </source>
</evidence>
<dbReference type="Gene3D" id="3.40.710.10">
    <property type="entry name" value="DD-peptidase/beta-lactamase superfamily"/>
    <property type="match status" value="1"/>
</dbReference>
<dbReference type="Pfam" id="PF00912">
    <property type="entry name" value="Transgly"/>
    <property type="match status" value="1"/>
</dbReference>
<evidence type="ECO:0000256" key="16">
    <source>
        <dbReference type="SAM" id="Phobius"/>
    </source>
</evidence>
<sequence>MDFNTIFSRSIRKIKLFWKTFRTHRYIKKIRAIWGTGNIQKWSRISYDVSWNVLLGLLLITVVGAVFAGGIGMGYFASLVKDEPVRDYDSMQQDIHNYAETSSLYFANNEPIGDLRSDIYREDISLENVSGLLKDAVIATEDEYFNAHKGIVPKAIVRALVQQAGVASNQSGGSTLTQQLVKNQILTNEVSFDRKATEILIAMRLERFFEKDAILEAYLNVVPFGRDASGSNIGGVQTAAEGIFGIDAAEVNLPQAAYIAGLPQSPSAYTPFKNNGGLKSKSGIQPGLDRMHSVLKRMYESDYIAKKQYEKALSYDITADFTEESQSPVEQYPYLTFEAEKRARNIIMNHLAEKDGYSTDDLENDDDLKKQYHARAEQSLRQGGYEIHTTIDKSTHDAFKDIAANYDHYGPDWTGFVEDESGEQTKITQSVQTGGVLIENATGRIISFVGGRHYSRDNQLNYATTAKRSNGSTMKPILAYAPAFEKGVIQPGTPVADVPTSYGDWSPDNYGGGYHGLVSARKALYNSYNIPAINVYNRINDQDPVSEFLEPMGITTLGKNEYANLSLSIGATTQGVTVEDNVSAFATLGNQGESADSHMIEKITDQQENVIYEHKTNTTDVFSPETAYLTLDVMRDVINKGTGTYLNSQIKHRNVDWTGKTGTSQDYKDAWFVGVNPKVSMGVWLGYDIGKSIQCPTCALSYSQRTQKLWAELINKASDIHPELVAPDKNFERPDGIVSRNYCGISGMLPSNLCQKAGLIKTDLFNAKYAPTEKDDSLIRGSYVTVNGQTVKAGPNTPEEFVEGDGLTFNPAFLQRNGYTQLGDLSLLLPRTNRDKWSKIGLPQAGISQETVQNDGTNPVAPKTAKLNGNTLSWRESASQDVVGYRIYHASSPNNSFSLVGNTTGTNLTISKATGIYQVRAVDYFGLESQASSIKTES</sequence>
<dbReference type="Gene3D" id="1.10.3810.10">
    <property type="entry name" value="Biosynthetic peptidoglycan transglycosylase-like"/>
    <property type="match status" value="1"/>
</dbReference>
<reference evidence="20" key="1">
    <citation type="journal article" date="2019" name="Int. J. Syst. Evol. Microbiol.">
        <title>The Global Catalogue of Microorganisms (GCM) 10K type strain sequencing project: providing services to taxonomists for standard genome sequencing and annotation.</title>
        <authorList>
            <consortium name="The Broad Institute Genomics Platform"/>
            <consortium name="The Broad Institute Genome Sequencing Center for Infectious Disease"/>
            <person name="Wu L."/>
            <person name="Ma J."/>
        </authorList>
    </citation>
    <scope>NUCLEOTIDE SEQUENCE [LARGE SCALE GENOMIC DNA]</scope>
    <source>
        <strain evidence="20">JCM 30234</strain>
    </source>
</reference>
<evidence type="ECO:0000256" key="8">
    <source>
        <dbReference type="ARBA" id="ARBA00022960"/>
    </source>
</evidence>
<dbReference type="RefSeq" id="WP_382358551.1">
    <property type="nucleotide sequence ID" value="NZ_JBHTGR010000012.1"/>
</dbReference>
<feature type="domain" description="Penicillin-binding protein transpeptidase" evidence="17">
    <location>
        <begin position="436"/>
        <end position="680"/>
    </location>
</feature>
<keyword evidence="1" id="KW-1003">Cell membrane</keyword>
<comment type="caution">
    <text evidence="19">The sequence shown here is derived from an EMBL/GenBank/DDBJ whole genome shotgun (WGS) entry which is preliminary data.</text>
</comment>
<dbReference type="SUPFAM" id="SSF53955">
    <property type="entry name" value="Lysozyme-like"/>
    <property type="match status" value="1"/>
</dbReference>
<evidence type="ECO:0000256" key="6">
    <source>
        <dbReference type="ARBA" id="ARBA00022692"/>
    </source>
</evidence>
<keyword evidence="20" id="KW-1185">Reference proteome</keyword>
<dbReference type="PANTHER" id="PTHR32282">
    <property type="entry name" value="BINDING PROTEIN TRANSPEPTIDASE, PUTATIVE-RELATED"/>
    <property type="match status" value="1"/>
</dbReference>
<evidence type="ECO:0000256" key="2">
    <source>
        <dbReference type="ARBA" id="ARBA00022645"/>
    </source>
</evidence>
<evidence type="ECO:0000259" key="17">
    <source>
        <dbReference type="Pfam" id="PF00905"/>
    </source>
</evidence>
<evidence type="ECO:0000256" key="5">
    <source>
        <dbReference type="ARBA" id="ARBA00022679"/>
    </source>
</evidence>
<dbReference type="InterPro" id="IPR023346">
    <property type="entry name" value="Lysozyme-like_dom_sf"/>
</dbReference>
<dbReference type="InterPro" id="IPR001460">
    <property type="entry name" value="PCN-bd_Tpept"/>
</dbReference>
<gene>
    <name evidence="19" type="ORF">ACFQU8_07240</name>
</gene>
<dbReference type="InterPro" id="IPR036950">
    <property type="entry name" value="PBP_transglycosylase"/>
</dbReference>
<dbReference type="Pfam" id="PF00905">
    <property type="entry name" value="Transpeptidase"/>
    <property type="match status" value="1"/>
</dbReference>
<comment type="catalytic activity">
    <reaction evidence="14">
        <text>Preferential cleavage: (Ac)2-L-Lys-D-Ala-|-D-Ala. Also transpeptidation of peptidyl-alanyl moieties that are N-acyl substituents of D-alanine.</text>
        <dbReference type="EC" id="3.4.16.4"/>
    </reaction>
</comment>
<evidence type="ECO:0000256" key="13">
    <source>
        <dbReference type="ARBA" id="ARBA00023316"/>
    </source>
</evidence>
<dbReference type="InterPro" id="IPR012338">
    <property type="entry name" value="Beta-lactam/transpept-like"/>
</dbReference>
<dbReference type="InterPro" id="IPR001264">
    <property type="entry name" value="Glyco_trans_51"/>
</dbReference>
<comment type="catalytic activity">
    <reaction evidence="15">
        <text>[GlcNAc-(1-&gt;4)-Mur2Ac(oyl-L-Ala-gamma-D-Glu-L-Lys-D-Ala-D-Ala)](n)-di-trans,octa-cis-undecaprenyl diphosphate + beta-D-GlcNAc-(1-&gt;4)-Mur2Ac(oyl-L-Ala-gamma-D-Glu-L-Lys-D-Ala-D-Ala)-di-trans,octa-cis-undecaprenyl diphosphate = [GlcNAc-(1-&gt;4)-Mur2Ac(oyl-L-Ala-gamma-D-Glu-L-Lys-D-Ala-D-Ala)](n+1)-di-trans,octa-cis-undecaprenyl diphosphate + di-trans,octa-cis-undecaprenyl diphosphate + H(+)</text>
        <dbReference type="Rhea" id="RHEA:23708"/>
        <dbReference type="Rhea" id="RHEA-COMP:9602"/>
        <dbReference type="Rhea" id="RHEA-COMP:9603"/>
        <dbReference type="ChEBI" id="CHEBI:15378"/>
        <dbReference type="ChEBI" id="CHEBI:58405"/>
        <dbReference type="ChEBI" id="CHEBI:60033"/>
        <dbReference type="ChEBI" id="CHEBI:78435"/>
        <dbReference type="EC" id="2.4.99.28"/>
    </reaction>
</comment>
<dbReference type="InterPro" id="IPR013783">
    <property type="entry name" value="Ig-like_fold"/>
</dbReference>
<keyword evidence="8" id="KW-0133">Cell shape</keyword>